<dbReference type="InterPro" id="IPR050984">
    <property type="entry name" value="Gfo/Idh/MocA_domain"/>
</dbReference>
<accession>A0A6J6LBY5</accession>
<dbReference type="EMBL" id="CAFBOJ010000133">
    <property type="protein sequence ID" value="CAB4986930.1"/>
    <property type="molecule type" value="Genomic_DNA"/>
</dbReference>
<dbReference type="Pfam" id="PF22725">
    <property type="entry name" value="GFO_IDH_MocA_C3"/>
    <property type="match status" value="1"/>
</dbReference>
<keyword evidence="2" id="KW-0560">Oxidoreductase</keyword>
<dbReference type="Gene3D" id="3.30.360.10">
    <property type="entry name" value="Dihydrodipicolinate Reductase, domain 2"/>
    <property type="match status" value="1"/>
</dbReference>
<organism evidence="5">
    <name type="scientific">freshwater metagenome</name>
    <dbReference type="NCBI Taxonomy" id="449393"/>
    <lineage>
        <taxon>unclassified sequences</taxon>
        <taxon>metagenomes</taxon>
        <taxon>ecological metagenomes</taxon>
    </lineage>
</organism>
<dbReference type="InterPro" id="IPR036291">
    <property type="entry name" value="NAD(P)-bd_dom_sf"/>
</dbReference>
<evidence type="ECO:0000259" key="3">
    <source>
        <dbReference type="Pfam" id="PF01408"/>
    </source>
</evidence>
<dbReference type="GO" id="GO:0000166">
    <property type="term" value="F:nucleotide binding"/>
    <property type="evidence" value="ECO:0007669"/>
    <property type="project" value="InterPro"/>
</dbReference>
<proteinExistence type="inferred from homology"/>
<evidence type="ECO:0000256" key="2">
    <source>
        <dbReference type="ARBA" id="ARBA00023002"/>
    </source>
</evidence>
<dbReference type="EMBL" id="CAEZWO010000049">
    <property type="protein sequence ID" value="CAB4659231.1"/>
    <property type="molecule type" value="Genomic_DNA"/>
</dbReference>
<feature type="domain" description="Gfo/Idh/MocA-like oxidoreductase N-terminal" evidence="3">
    <location>
        <begin position="4"/>
        <end position="118"/>
    </location>
</feature>
<name>A0A6J6LBY5_9ZZZZ</name>
<gene>
    <name evidence="5" type="ORF">UFOPK2254_00638</name>
    <name evidence="6" type="ORF">UFOPK3937_01077</name>
    <name evidence="7" type="ORF">UFOPK4265_00682</name>
    <name evidence="8" type="ORF">UFOPK4401_01213</name>
</gene>
<evidence type="ECO:0000313" key="8">
    <source>
        <dbReference type="EMBL" id="CAB5077416.1"/>
    </source>
</evidence>
<dbReference type="PANTHER" id="PTHR22604:SF105">
    <property type="entry name" value="TRANS-1,2-DIHYDROBENZENE-1,2-DIOL DEHYDROGENASE"/>
    <property type="match status" value="1"/>
</dbReference>
<dbReference type="EMBL" id="CAFBQK010000074">
    <property type="protein sequence ID" value="CAB5050738.1"/>
    <property type="molecule type" value="Genomic_DNA"/>
</dbReference>
<reference evidence="5" key="1">
    <citation type="submission" date="2020-05" db="EMBL/GenBank/DDBJ databases">
        <authorList>
            <person name="Chiriac C."/>
            <person name="Salcher M."/>
            <person name="Ghai R."/>
            <person name="Kavagutti S V."/>
        </authorList>
    </citation>
    <scope>NUCLEOTIDE SEQUENCE</scope>
</reference>
<evidence type="ECO:0000313" key="6">
    <source>
        <dbReference type="EMBL" id="CAB4986930.1"/>
    </source>
</evidence>
<dbReference type="Gene3D" id="3.40.50.720">
    <property type="entry name" value="NAD(P)-binding Rossmann-like Domain"/>
    <property type="match status" value="1"/>
</dbReference>
<dbReference type="InterPro" id="IPR000683">
    <property type="entry name" value="Gfo/Idh/MocA-like_OxRdtase_N"/>
</dbReference>
<comment type="similarity">
    <text evidence="1">Belongs to the Gfo/Idh/MocA family.</text>
</comment>
<dbReference type="PANTHER" id="PTHR22604">
    <property type="entry name" value="OXIDOREDUCTASES"/>
    <property type="match status" value="1"/>
</dbReference>
<dbReference type="SUPFAM" id="SSF55347">
    <property type="entry name" value="Glyceraldehyde-3-phosphate dehydrogenase-like, C-terminal domain"/>
    <property type="match status" value="1"/>
</dbReference>
<dbReference type="AlphaFoldDB" id="A0A6J6LBY5"/>
<evidence type="ECO:0000259" key="4">
    <source>
        <dbReference type="Pfam" id="PF22725"/>
    </source>
</evidence>
<evidence type="ECO:0000313" key="5">
    <source>
        <dbReference type="EMBL" id="CAB4659231.1"/>
    </source>
</evidence>
<dbReference type="InterPro" id="IPR055170">
    <property type="entry name" value="GFO_IDH_MocA-like_dom"/>
</dbReference>
<dbReference type="Pfam" id="PF01408">
    <property type="entry name" value="GFO_IDH_MocA"/>
    <property type="match status" value="1"/>
</dbReference>
<dbReference type="EMBL" id="CAFBRB010000166">
    <property type="protein sequence ID" value="CAB5077416.1"/>
    <property type="molecule type" value="Genomic_DNA"/>
</dbReference>
<feature type="domain" description="GFO/IDH/MocA-like oxidoreductase" evidence="4">
    <location>
        <begin position="131"/>
        <end position="244"/>
    </location>
</feature>
<sequence>MEKVRWGFIGAGNIAKKALYPALMKSEVGEIYAVAGMDETRAKALSPSGRTYDSYEALIADPNVEAVYISLPNSLHIPWSIKAMEAGKHVLCEKPVAMSADELRTAIEVKEKTGLYFMEASWNRWHPRTIRFKELYDSGIIGEAKSIRACFTYDGLPIDNIRTLPELGGGGTYDLGPYSTVAPLWLLDFAPHSDIETEVTWHSKGTDETVRTTFTIGNATAETVTSMNTPDTLYFDVTGEHGSLSMPGNHAFNSHNEPSAIEITVNGVKTLENFEACDPYQLMADDFSRRIRGQEGWLMPLSESVAFAEFLDEIFETFNR</sequence>
<evidence type="ECO:0000256" key="1">
    <source>
        <dbReference type="ARBA" id="ARBA00010928"/>
    </source>
</evidence>
<protein>
    <submittedName>
        <fullName evidence="5">Unannotated protein</fullName>
    </submittedName>
</protein>
<dbReference type="SUPFAM" id="SSF51735">
    <property type="entry name" value="NAD(P)-binding Rossmann-fold domains"/>
    <property type="match status" value="1"/>
</dbReference>
<evidence type="ECO:0000313" key="7">
    <source>
        <dbReference type="EMBL" id="CAB5050738.1"/>
    </source>
</evidence>
<dbReference type="GO" id="GO:0016491">
    <property type="term" value="F:oxidoreductase activity"/>
    <property type="evidence" value="ECO:0007669"/>
    <property type="project" value="UniProtKB-KW"/>
</dbReference>